<dbReference type="GO" id="GO:0047632">
    <property type="term" value="F:agmatine deiminase activity"/>
    <property type="evidence" value="ECO:0007669"/>
    <property type="project" value="TreeGrafter"/>
</dbReference>
<reference evidence="2" key="1">
    <citation type="submission" date="2018-05" db="EMBL/GenBank/DDBJ databases">
        <authorList>
            <person name="Lanie J.A."/>
            <person name="Ng W.-L."/>
            <person name="Kazmierczak K.M."/>
            <person name="Andrzejewski T.M."/>
            <person name="Davidsen T.M."/>
            <person name="Wayne K.J."/>
            <person name="Tettelin H."/>
            <person name="Glass J.I."/>
            <person name="Rusch D."/>
            <person name="Podicherti R."/>
            <person name="Tsui H.-C.T."/>
            <person name="Winkler M.E."/>
        </authorList>
    </citation>
    <scope>NUCLEOTIDE SEQUENCE</scope>
</reference>
<evidence type="ECO:0008006" key="3">
    <source>
        <dbReference type="Google" id="ProtNLM"/>
    </source>
</evidence>
<proteinExistence type="predicted"/>
<sequence length="362" mass="41541">MISGRGFDSRRLHHIFDLMYKQINKYPKDLGFYMPAEWSPHSQCWMMWPTGLDLEYYPNTDLMRAAHAETANHISHFEPVTIIANEKDVDDIRNRTEENVSVMSATIDDSWCRDSGPTFITDGNELAGLDWTFNNYGEFVGIDYKHDAEIAEVIIKHLDIKHFKPPIILEGGAIHTDGKGTLMLTEDVLFDPNRNPGLDKKEAEFILSKYLGVENFIWLIAAMEYDDTGGHVDNLACFTPNNQIIALIEKNKEDSNYERLRENENRLKHAKNIEGKNYEIIPIQQPEYREFLNHRMALSYINFYMANGGIVLPIFNDPMDKYAIKTITDVFHDKTVVTLDGTNIVEGGGCVHCITQQQPFIN</sequence>
<evidence type="ECO:0000256" key="1">
    <source>
        <dbReference type="ARBA" id="ARBA00022801"/>
    </source>
</evidence>
<dbReference type="EMBL" id="UINC01003185">
    <property type="protein sequence ID" value="SVA04079.1"/>
    <property type="molecule type" value="Genomic_DNA"/>
</dbReference>
<dbReference type="GO" id="GO:0009446">
    <property type="term" value="P:putrescine biosynthetic process"/>
    <property type="evidence" value="ECO:0007669"/>
    <property type="project" value="InterPro"/>
</dbReference>
<organism evidence="2">
    <name type="scientific">marine metagenome</name>
    <dbReference type="NCBI Taxonomy" id="408172"/>
    <lineage>
        <taxon>unclassified sequences</taxon>
        <taxon>metagenomes</taxon>
        <taxon>ecological metagenomes</taxon>
    </lineage>
</organism>
<dbReference type="Pfam" id="PF04371">
    <property type="entry name" value="PAD_porph"/>
    <property type="match status" value="1"/>
</dbReference>
<dbReference type="GO" id="GO:0004668">
    <property type="term" value="F:protein-arginine deiminase activity"/>
    <property type="evidence" value="ECO:0007669"/>
    <property type="project" value="InterPro"/>
</dbReference>
<protein>
    <recommendedName>
        <fullName evidence="3">Agmatine deiminase</fullName>
    </recommendedName>
</protein>
<name>A0A381SKV0_9ZZZZ</name>
<dbReference type="PANTHER" id="PTHR31377">
    <property type="entry name" value="AGMATINE DEIMINASE-RELATED"/>
    <property type="match status" value="1"/>
</dbReference>
<keyword evidence="1" id="KW-0378">Hydrolase</keyword>
<evidence type="ECO:0000313" key="2">
    <source>
        <dbReference type="EMBL" id="SVA04079.1"/>
    </source>
</evidence>
<accession>A0A381SKV0</accession>
<dbReference type="InterPro" id="IPR007466">
    <property type="entry name" value="Peptidyl-Arg-deiminase_porph"/>
</dbReference>
<dbReference type="Gene3D" id="3.75.10.10">
    <property type="entry name" value="L-arginine/glycine Amidinotransferase, Chain A"/>
    <property type="match status" value="1"/>
</dbReference>
<dbReference type="AlphaFoldDB" id="A0A381SKV0"/>
<dbReference type="SUPFAM" id="SSF55909">
    <property type="entry name" value="Pentein"/>
    <property type="match status" value="1"/>
</dbReference>
<dbReference type="PANTHER" id="PTHR31377:SF0">
    <property type="entry name" value="AGMATINE DEIMINASE-RELATED"/>
    <property type="match status" value="1"/>
</dbReference>
<gene>
    <name evidence="2" type="ORF">METZ01_LOCUS56933</name>
</gene>